<evidence type="ECO:0000313" key="3">
    <source>
        <dbReference type="EMBL" id="ORX99728.1"/>
    </source>
</evidence>
<feature type="non-terminal residue" evidence="3">
    <location>
        <position position="1"/>
    </location>
</feature>
<dbReference type="InParanoid" id="A0A1Y1YP21"/>
<name>A0A1Y1YP21_9FUNG</name>
<evidence type="ECO:0000313" key="4">
    <source>
        <dbReference type="Proteomes" id="UP000193498"/>
    </source>
</evidence>
<evidence type="ECO:0000256" key="1">
    <source>
        <dbReference type="ARBA" id="ARBA00022801"/>
    </source>
</evidence>
<dbReference type="PANTHER" id="PTHR47260">
    <property type="entry name" value="UPF0644 PROTEIN PB2B4.06"/>
    <property type="match status" value="1"/>
</dbReference>
<dbReference type="InterPro" id="IPR029069">
    <property type="entry name" value="HotDog_dom_sf"/>
</dbReference>
<proteinExistence type="predicted"/>
<protein>
    <submittedName>
        <fullName evidence="3">Thioesterase/thiol ester dehydrase-isomerase</fullName>
    </submittedName>
</protein>
<dbReference type="GO" id="GO:0016853">
    <property type="term" value="F:isomerase activity"/>
    <property type="evidence" value="ECO:0007669"/>
    <property type="project" value="UniProtKB-KW"/>
</dbReference>
<feature type="domain" description="Thioesterase" evidence="2">
    <location>
        <begin position="37"/>
        <end position="110"/>
    </location>
</feature>
<feature type="non-terminal residue" evidence="3">
    <location>
        <position position="125"/>
    </location>
</feature>
<dbReference type="InterPro" id="IPR006683">
    <property type="entry name" value="Thioestr_dom"/>
</dbReference>
<dbReference type="InterPro" id="IPR003736">
    <property type="entry name" value="PAAI_dom"/>
</dbReference>
<gene>
    <name evidence="3" type="ORF">K493DRAFT_184116</name>
</gene>
<keyword evidence="4" id="KW-1185">Reference proteome</keyword>
<dbReference type="PANTHER" id="PTHR47260:SF1">
    <property type="entry name" value="UPF0644 PROTEIN PB2B4.06"/>
    <property type="match status" value="1"/>
</dbReference>
<dbReference type="STRING" id="1314790.A0A1Y1YP21"/>
<dbReference type="SUPFAM" id="SSF54637">
    <property type="entry name" value="Thioesterase/thiol ester dehydrase-isomerase"/>
    <property type="match status" value="1"/>
</dbReference>
<dbReference type="InterPro" id="IPR052061">
    <property type="entry name" value="PTE-AB_protein"/>
</dbReference>
<dbReference type="CDD" id="cd03443">
    <property type="entry name" value="PaaI_thioesterase"/>
    <property type="match status" value="1"/>
</dbReference>
<dbReference type="AlphaFoldDB" id="A0A1Y1YP21"/>
<keyword evidence="3" id="KW-0413">Isomerase</keyword>
<sequence>LRGEGKIDLDPLIFRSTDGQKVVMIVHLGPKLCGHKGIIHGGMIASLLDEALGRTIIPNLPGSIGFTANFSINYRRPTFADNFVVVRTEVTKIEGRKGFVKGQIEDVQGNILADSEALFIAPKTS</sequence>
<dbReference type="Pfam" id="PF03061">
    <property type="entry name" value="4HBT"/>
    <property type="match status" value="1"/>
</dbReference>
<comment type="caution">
    <text evidence="3">The sequence shown here is derived from an EMBL/GenBank/DDBJ whole genome shotgun (WGS) entry which is preliminary data.</text>
</comment>
<accession>A0A1Y1YP21</accession>
<dbReference type="OrthoDB" id="506431at2759"/>
<evidence type="ECO:0000259" key="2">
    <source>
        <dbReference type="Pfam" id="PF03061"/>
    </source>
</evidence>
<reference evidence="3 4" key="1">
    <citation type="submission" date="2016-07" db="EMBL/GenBank/DDBJ databases">
        <title>Pervasive Adenine N6-methylation of Active Genes in Fungi.</title>
        <authorList>
            <consortium name="DOE Joint Genome Institute"/>
            <person name="Mondo S.J."/>
            <person name="Dannebaum R.O."/>
            <person name="Kuo R.C."/>
            <person name="Labutti K."/>
            <person name="Haridas S."/>
            <person name="Kuo A."/>
            <person name="Salamov A."/>
            <person name="Ahrendt S.R."/>
            <person name="Lipzen A."/>
            <person name="Sullivan W."/>
            <person name="Andreopoulos W.B."/>
            <person name="Clum A."/>
            <person name="Lindquist E."/>
            <person name="Daum C."/>
            <person name="Ramamoorthy G.K."/>
            <person name="Gryganskyi A."/>
            <person name="Culley D."/>
            <person name="Magnuson J.K."/>
            <person name="James T.Y."/>
            <person name="O'Malley M.A."/>
            <person name="Stajich J.E."/>
            <person name="Spatafora J.W."/>
            <person name="Visel A."/>
            <person name="Grigoriev I.V."/>
        </authorList>
    </citation>
    <scope>NUCLEOTIDE SEQUENCE [LARGE SCALE GENOMIC DNA]</scope>
    <source>
        <strain evidence="3 4">CBS 931.73</strain>
    </source>
</reference>
<organism evidence="3 4">
    <name type="scientific">Basidiobolus meristosporus CBS 931.73</name>
    <dbReference type="NCBI Taxonomy" id="1314790"/>
    <lineage>
        <taxon>Eukaryota</taxon>
        <taxon>Fungi</taxon>
        <taxon>Fungi incertae sedis</taxon>
        <taxon>Zoopagomycota</taxon>
        <taxon>Entomophthoromycotina</taxon>
        <taxon>Basidiobolomycetes</taxon>
        <taxon>Basidiobolales</taxon>
        <taxon>Basidiobolaceae</taxon>
        <taxon>Basidiobolus</taxon>
    </lineage>
</organism>
<dbReference type="NCBIfam" id="TIGR00369">
    <property type="entry name" value="unchar_dom_1"/>
    <property type="match status" value="1"/>
</dbReference>
<dbReference type="Gene3D" id="3.10.129.10">
    <property type="entry name" value="Hotdog Thioesterase"/>
    <property type="match status" value="1"/>
</dbReference>
<dbReference type="GO" id="GO:0016787">
    <property type="term" value="F:hydrolase activity"/>
    <property type="evidence" value="ECO:0007669"/>
    <property type="project" value="UniProtKB-KW"/>
</dbReference>
<keyword evidence="1" id="KW-0378">Hydrolase</keyword>
<dbReference type="EMBL" id="MCFE01000093">
    <property type="protein sequence ID" value="ORX99728.1"/>
    <property type="molecule type" value="Genomic_DNA"/>
</dbReference>
<dbReference type="Proteomes" id="UP000193498">
    <property type="component" value="Unassembled WGS sequence"/>
</dbReference>